<reference evidence="1" key="1">
    <citation type="submission" date="2023-06" db="EMBL/GenBank/DDBJ databases">
        <title>Genome-scale phylogeny and comparative genomics of the fungal order Sordariales.</title>
        <authorList>
            <consortium name="Lawrence Berkeley National Laboratory"/>
            <person name="Hensen N."/>
            <person name="Bonometti L."/>
            <person name="Westerberg I."/>
            <person name="Brannstrom I.O."/>
            <person name="Guillou S."/>
            <person name="Cros-Aarteil S."/>
            <person name="Calhoun S."/>
            <person name="Haridas S."/>
            <person name="Kuo A."/>
            <person name="Mondo S."/>
            <person name="Pangilinan J."/>
            <person name="Riley R."/>
            <person name="Labutti K."/>
            <person name="Andreopoulos B."/>
            <person name="Lipzen A."/>
            <person name="Chen C."/>
            <person name="Yanf M."/>
            <person name="Daum C."/>
            <person name="Ng V."/>
            <person name="Clum A."/>
            <person name="Steindorff A."/>
            <person name="Ohm R."/>
            <person name="Martin F."/>
            <person name="Silar P."/>
            <person name="Natvig D."/>
            <person name="Lalanne C."/>
            <person name="Gautier V."/>
            <person name="Ament-Velasquez S.L."/>
            <person name="Kruys A."/>
            <person name="Hutchinson M.I."/>
            <person name="Powell A.J."/>
            <person name="Barry K."/>
            <person name="Miller A.N."/>
            <person name="Grigoriev I.V."/>
            <person name="Debuchy R."/>
            <person name="Gladieux P."/>
            <person name="Thoren M.H."/>
            <person name="Johannesson H."/>
        </authorList>
    </citation>
    <scope>NUCLEOTIDE SEQUENCE</scope>
    <source>
        <strain evidence="1">PSN4</strain>
    </source>
</reference>
<accession>A0AAJ0F6J5</accession>
<feature type="non-terminal residue" evidence="1">
    <location>
        <position position="379"/>
    </location>
</feature>
<sequence>ELQRMSSRPYRERILDPNDFASSWESTIIPSIETMMAKHCDYDYSVDVQAFPELSPEAVPRVIFITTDASTSAMEDEIAIRLGDIISPKFAPVWLKLQQGGVEKSVHEETTDDEPDRVCEAKNLTYRPVPCIGASIGPEHRREAGTLGGFLEVGHRRYAVTAFHVLQDSVANGNLQVQHPAPPDVEANPNADRHRIGQVTYFAPAGTLRPSLTFQGTNVPERRSRVEMDWSLFGPVENGENFVPIPTFDMKDDVVVEKEDFVTGNTEVYAMARTSGYSLGFVSDLPGFQRINGNVHREWSVRQYVPPNHTGDASLRRQSKKEWIHAGIGVPGDSGAWLMRRSDSAAVGLVWARNRNRGNPDDCVRLTYFTPIVDVIADV</sequence>
<feature type="non-terminal residue" evidence="1">
    <location>
        <position position="1"/>
    </location>
</feature>
<keyword evidence="2" id="KW-1185">Reference proteome</keyword>
<dbReference type="EMBL" id="MU839848">
    <property type="protein sequence ID" value="KAK1750209.1"/>
    <property type="molecule type" value="Genomic_DNA"/>
</dbReference>
<proteinExistence type="predicted"/>
<evidence type="ECO:0000313" key="1">
    <source>
        <dbReference type="EMBL" id="KAK1750209.1"/>
    </source>
</evidence>
<organism evidence="1 2">
    <name type="scientific">Echria macrotheca</name>
    <dbReference type="NCBI Taxonomy" id="438768"/>
    <lineage>
        <taxon>Eukaryota</taxon>
        <taxon>Fungi</taxon>
        <taxon>Dikarya</taxon>
        <taxon>Ascomycota</taxon>
        <taxon>Pezizomycotina</taxon>
        <taxon>Sordariomycetes</taxon>
        <taxon>Sordariomycetidae</taxon>
        <taxon>Sordariales</taxon>
        <taxon>Schizotheciaceae</taxon>
        <taxon>Echria</taxon>
    </lineage>
</organism>
<gene>
    <name evidence="1" type="ORF">QBC47DRAFT_278165</name>
</gene>
<comment type="caution">
    <text evidence="1">The sequence shown here is derived from an EMBL/GenBank/DDBJ whole genome shotgun (WGS) entry which is preliminary data.</text>
</comment>
<evidence type="ECO:0008006" key="3">
    <source>
        <dbReference type="Google" id="ProtNLM"/>
    </source>
</evidence>
<dbReference type="Proteomes" id="UP001239445">
    <property type="component" value="Unassembled WGS sequence"/>
</dbReference>
<evidence type="ECO:0000313" key="2">
    <source>
        <dbReference type="Proteomes" id="UP001239445"/>
    </source>
</evidence>
<dbReference type="AlphaFoldDB" id="A0AAJ0F6J5"/>
<protein>
    <recommendedName>
        <fullName evidence="3">Serine protease</fullName>
    </recommendedName>
</protein>
<name>A0AAJ0F6J5_9PEZI</name>